<protein>
    <submittedName>
        <fullName evidence="1">Uncharacterized protein</fullName>
    </submittedName>
</protein>
<proteinExistence type="predicted"/>
<evidence type="ECO:0000313" key="1">
    <source>
        <dbReference type="EMBL" id="QBK88115.1"/>
    </source>
</evidence>
<accession>A0A481YZ53</accession>
<name>A0A481YZ53_9VIRU</name>
<reference evidence="1" key="1">
    <citation type="journal article" date="2019" name="MBio">
        <title>Virus Genomes from Deep Sea Sediments Expand the Ocean Megavirome and Support Independent Origins of Viral Gigantism.</title>
        <authorList>
            <person name="Backstrom D."/>
            <person name="Yutin N."/>
            <person name="Jorgensen S.L."/>
            <person name="Dharamshi J."/>
            <person name="Homa F."/>
            <person name="Zaremba-Niedwiedzka K."/>
            <person name="Spang A."/>
            <person name="Wolf Y.I."/>
            <person name="Koonin E.V."/>
            <person name="Ettema T.J."/>
        </authorList>
    </citation>
    <scope>NUCLEOTIDE SEQUENCE</scope>
</reference>
<organism evidence="1">
    <name type="scientific">Marseillevirus LCMAC202</name>
    <dbReference type="NCBI Taxonomy" id="2506606"/>
    <lineage>
        <taxon>Viruses</taxon>
        <taxon>Varidnaviria</taxon>
        <taxon>Bamfordvirae</taxon>
        <taxon>Nucleocytoviricota</taxon>
        <taxon>Megaviricetes</taxon>
        <taxon>Pimascovirales</taxon>
        <taxon>Pimascovirales incertae sedis</taxon>
        <taxon>Marseilleviridae</taxon>
    </lineage>
</organism>
<gene>
    <name evidence="1" type="ORF">LCMAC202_04770</name>
</gene>
<sequence length="122" mass="14809">MPKFYYISFKYDSPNQFLPKRLAIKEFTDIKPLQDPHFSYDLCEIEFMLTGHWDMWVDMTLKDDKLVRVRKEVNCNVALDNEYPEMYILLTEFFAPAEPDDTLLPKIYEMEQRYWSKGAHYF</sequence>
<dbReference type="EMBL" id="MK500375">
    <property type="protein sequence ID" value="QBK88115.1"/>
    <property type="molecule type" value="Genomic_DNA"/>
</dbReference>